<dbReference type="Pfam" id="PF05585">
    <property type="entry name" value="DUF1758"/>
    <property type="match status" value="1"/>
</dbReference>
<dbReference type="EMBL" id="HBUF01341065">
    <property type="protein sequence ID" value="CAG6703534.1"/>
    <property type="molecule type" value="Transcribed_RNA"/>
</dbReference>
<name>A0A8D8XQI4_9HEMI</name>
<dbReference type="InterPro" id="IPR005312">
    <property type="entry name" value="DUF1759"/>
</dbReference>
<dbReference type="PANTHER" id="PTHR47331">
    <property type="entry name" value="PHD-TYPE DOMAIN-CONTAINING PROTEIN"/>
    <property type="match status" value="1"/>
</dbReference>
<feature type="domain" description="CCHC-type" evidence="3">
    <location>
        <begin position="419"/>
        <end position="435"/>
    </location>
</feature>
<organism evidence="4">
    <name type="scientific">Cacopsylla melanoneura</name>
    <dbReference type="NCBI Taxonomy" id="428564"/>
    <lineage>
        <taxon>Eukaryota</taxon>
        <taxon>Metazoa</taxon>
        <taxon>Ecdysozoa</taxon>
        <taxon>Arthropoda</taxon>
        <taxon>Hexapoda</taxon>
        <taxon>Insecta</taxon>
        <taxon>Pterygota</taxon>
        <taxon>Neoptera</taxon>
        <taxon>Paraneoptera</taxon>
        <taxon>Hemiptera</taxon>
        <taxon>Sternorrhyncha</taxon>
        <taxon>Psylloidea</taxon>
        <taxon>Psyllidae</taxon>
        <taxon>Psyllinae</taxon>
        <taxon>Cacopsylla</taxon>
    </lineage>
</organism>
<feature type="region of interest" description="Disordered" evidence="2">
    <location>
        <begin position="337"/>
        <end position="370"/>
    </location>
</feature>
<proteinExistence type="predicted"/>
<feature type="domain" description="CCHC-type" evidence="3">
    <location>
        <begin position="438"/>
        <end position="455"/>
    </location>
</feature>
<reference evidence="4" key="1">
    <citation type="submission" date="2021-05" db="EMBL/GenBank/DDBJ databases">
        <authorList>
            <person name="Alioto T."/>
            <person name="Alioto T."/>
            <person name="Gomez Garrido J."/>
        </authorList>
    </citation>
    <scope>NUCLEOTIDE SEQUENCE</scope>
</reference>
<accession>A0A8D8XQI4</accession>
<dbReference type="GO" id="GO:0003676">
    <property type="term" value="F:nucleic acid binding"/>
    <property type="evidence" value="ECO:0007669"/>
    <property type="project" value="InterPro"/>
</dbReference>
<sequence>MRTRWKTYSGNLNLYETRRGALEEAVAEEELLNTLVPQESEDLFANESQWLLEIEAKLVQYQSNRRREKEDIEVRNQREREDRDHRRELEEREHRRELEEYEREREERQYRREQEERADRREREEMVSRIRLEELDVRRMEIQSSSGTLNRQNGQTMHSNLPKIELLKFSGKIEEYQGFWDNFSSLVDSKEDIDENIKFHYLKNQLTGEAASLIAGIRITNENYGMAKQILNDEYGSVHLVNNKLFTEIKNLQANSDHITDIHELYRQLEIKLKMLENQGVCLNDNILSSILFQKLPFTLQQNLAEEKRTEVITVKDIRERMHRELQTDRVLKSMNPELSYSSGGRRNYSPSQRPGISSSGSGTRYPSPRRFTTESLVSKTFYRKPVNITCVYCGKLHYSDQCDVYVTVQQRREKLQSGCYICLKPDHFARECNADYVCYYCKAARSHHRSLCNKRQREGQDSENWRVTESRQAEVNNYESDRNEEPSTGNNVVTALSHVSSTVVFMQTATVEVYSKALNKKMKIRALFDTASSHSYITSELYEQLKLEKKETGELNIFTFGATSPNKLKVSQTEINVLCDGNENQLLEVLVVPTIVGSRNVQNYDQSFLCELDKNYKLSDTYLFDRNHKQIDLLIGIDYYAKFINGKRIMLDDNLFLWESQFGYILSGTKSVCTVEFECRENTALFVDVSFQHTSEESRGTRQTHFRQGKVCSIEPRVGKVVLIKEDKLPRARWPHGIIRSLNYSRDGKVRSVDIELPNMQLIVRSISSLFPLEY</sequence>
<feature type="compositionally biased region" description="Polar residues" evidence="2">
    <location>
        <begin position="337"/>
        <end position="365"/>
    </location>
</feature>
<dbReference type="InterPro" id="IPR040676">
    <property type="entry name" value="DUF5641"/>
</dbReference>
<feature type="coiled-coil region" evidence="1">
    <location>
        <begin position="259"/>
        <end position="286"/>
    </location>
</feature>
<dbReference type="InterPro" id="IPR008737">
    <property type="entry name" value="DUF1758"/>
</dbReference>
<feature type="region of interest" description="Disordered" evidence="2">
    <location>
        <begin position="65"/>
        <end position="121"/>
    </location>
</feature>
<evidence type="ECO:0000259" key="3">
    <source>
        <dbReference type="SMART" id="SM00343"/>
    </source>
</evidence>
<dbReference type="Gene3D" id="4.10.60.10">
    <property type="entry name" value="Zinc finger, CCHC-type"/>
    <property type="match status" value="1"/>
</dbReference>
<evidence type="ECO:0000313" key="4">
    <source>
        <dbReference type="EMBL" id="CAG6703534.1"/>
    </source>
</evidence>
<dbReference type="SMART" id="SM00343">
    <property type="entry name" value="ZnF_C2HC"/>
    <property type="match status" value="3"/>
</dbReference>
<feature type="domain" description="CCHC-type" evidence="3">
    <location>
        <begin position="390"/>
        <end position="405"/>
    </location>
</feature>
<dbReference type="InterPro" id="IPR001878">
    <property type="entry name" value="Znf_CCHC"/>
</dbReference>
<dbReference type="AlphaFoldDB" id="A0A8D8XQI4"/>
<protein>
    <recommendedName>
        <fullName evidence="3">CCHC-type domain-containing protein</fullName>
    </recommendedName>
</protein>
<dbReference type="GO" id="GO:0008270">
    <property type="term" value="F:zinc ion binding"/>
    <property type="evidence" value="ECO:0007669"/>
    <property type="project" value="InterPro"/>
</dbReference>
<keyword evidence="1" id="KW-0175">Coiled coil</keyword>
<dbReference type="Pfam" id="PF18701">
    <property type="entry name" value="DUF5641"/>
    <property type="match status" value="1"/>
</dbReference>
<evidence type="ECO:0000256" key="2">
    <source>
        <dbReference type="SAM" id="MobiDB-lite"/>
    </source>
</evidence>
<dbReference type="Pfam" id="PF03564">
    <property type="entry name" value="DUF1759"/>
    <property type="match status" value="1"/>
</dbReference>
<evidence type="ECO:0000256" key="1">
    <source>
        <dbReference type="SAM" id="Coils"/>
    </source>
</evidence>
<dbReference type="Gene3D" id="2.40.70.10">
    <property type="entry name" value="Acid Proteases"/>
    <property type="match status" value="1"/>
</dbReference>
<dbReference type="PANTHER" id="PTHR47331:SF4">
    <property type="entry name" value="PEPTIDASE S1 DOMAIN-CONTAINING PROTEIN"/>
    <property type="match status" value="1"/>
</dbReference>
<dbReference type="InterPro" id="IPR021109">
    <property type="entry name" value="Peptidase_aspartic_dom_sf"/>
</dbReference>